<name>A0A699Z5L2_HAELA</name>
<accession>A0A699Z5L2</accession>
<evidence type="ECO:0000259" key="1">
    <source>
        <dbReference type="Pfam" id="PF02492"/>
    </source>
</evidence>
<dbReference type="InterPro" id="IPR051927">
    <property type="entry name" value="Zn_Chap_cDPG_Synth"/>
</dbReference>
<dbReference type="InterPro" id="IPR027417">
    <property type="entry name" value="P-loop_NTPase"/>
</dbReference>
<dbReference type="PANTHER" id="PTHR43603">
    <property type="entry name" value="COBW DOMAIN-CONTAINING PROTEIN DDB_G0274527"/>
    <property type="match status" value="1"/>
</dbReference>
<proteinExistence type="predicted"/>
<feature type="domain" description="CobW/HypB/UreG nucleotide-binding" evidence="1">
    <location>
        <begin position="3"/>
        <end position="40"/>
    </location>
</feature>
<gene>
    <name evidence="2" type="ORF">HaLaN_14553</name>
</gene>
<keyword evidence="3" id="KW-1185">Reference proteome</keyword>
<evidence type="ECO:0000313" key="3">
    <source>
        <dbReference type="Proteomes" id="UP000485058"/>
    </source>
</evidence>
<dbReference type="AlphaFoldDB" id="A0A699Z5L2"/>
<organism evidence="2 3">
    <name type="scientific">Haematococcus lacustris</name>
    <name type="common">Green alga</name>
    <name type="synonym">Haematococcus pluvialis</name>
    <dbReference type="NCBI Taxonomy" id="44745"/>
    <lineage>
        <taxon>Eukaryota</taxon>
        <taxon>Viridiplantae</taxon>
        <taxon>Chlorophyta</taxon>
        <taxon>core chlorophytes</taxon>
        <taxon>Chlorophyceae</taxon>
        <taxon>CS clade</taxon>
        <taxon>Chlamydomonadales</taxon>
        <taxon>Haematococcaceae</taxon>
        <taxon>Haematococcus</taxon>
    </lineage>
</organism>
<dbReference type="Pfam" id="PF02492">
    <property type="entry name" value="cobW"/>
    <property type="match status" value="2"/>
</dbReference>
<feature type="domain" description="CobW/HypB/UreG nucleotide-binding" evidence="1">
    <location>
        <begin position="43"/>
        <end position="127"/>
    </location>
</feature>
<sequence>MASVNIDQQLLSDSAGFLAAGEQLVALSNGCICCSIREDLDLHGVARLDTLVTVVDAQRFVKQVLEAESLQDKGMAVDEHDDRTVADLLVEQVEFANVLVLNKLDLVTAEEARQLAALLHTLNPAAKASS</sequence>
<dbReference type="EMBL" id="BLLF01001210">
    <property type="protein sequence ID" value="GFH17843.1"/>
    <property type="molecule type" value="Genomic_DNA"/>
</dbReference>
<reference evidence="2 3" key="1">
    <citation type="submission" date="2020-02" db="EMBL/GenBank/DDBJ databases">
        <title>Draft genome sequence of Haematococcus lacustris strain NIES-144.</title>
        <authorList>
            <person name="Morimoto D."/>
            <person name="Nakagawa S."/>
            <person name="Yoshida T."/>
            <person name="Sawayama S."/>
        </authorList>
    </citation>
    <scope>NUCLEOTIDE SEQUENCE [LARGE SCALE GENOMIC DNA]</scope>
    <source>
        <strain evidence="2 3">NIES-144</strain>
    </source>
</reference>
<dbReference type="InterPro" id="IPR003495">
    <property type="entry name" value="CobW/HypB/UreG_nucleotide-bd"/>
</dbReference>
<dbReference type="Gene3D" id="3.40.50.300">
    <property type="entry name" value="P-loop containing nucleotide triphosphate hydrolases"/>
    <property type="match status" value="2"/>
</dbReference>
<dbReference type="Proteomes" id="UP000485058">
    <property type="component" value="Unassembled WGS sequence"/>
</dbReference>
<dbReference type="SUPFAM" id="SSF52540">
    <property type="entry name" value="P-loop containing nucleoside triphosphate hydrolases"/>
    <property type="match status" value="1"/>
</dbReference>
<protein>
    <recommendedName>
        <fullName evidence="1">CobW/HypB/UreG nucleotide-binding domain-containing protein</fullName>
    </recommendedName>
</protein>
<dbReference type="PANTHER" id="PTHR43603:SF1">
    <property type="entry name" value="ZINC-REGULATED GTPASE METALLOPROTEIN ACTIVATOR 1"/>
    <property type="match status" value="1"/>
</dbReference>
<comment type="caution">
    <text evidence="2">The sequence shown here is derived from an EMBL/GenBank/DDBJ whole genome shotgun (WGS) entry which is preliminary data.</text>
</comment>
<evidence type="ECO:0000313" key="2">
    <source>
        <dbReference type="EMBL" id="GFH17843.1"/>
    </source>
</evidence>